<comment type="domain">
    <text evidence="1">The PRC barrel domain binds ribosomal protein uS19.</text>
</comment>
<name>A0A975T119_9ACTN</name>
<organism evidence="5 6">
    <name type="scientific">Nocardioides panacis</name>
    <dbReference type="NCBI Taxonomy" id="2849501"/>
    <lineage>
        <taxon>Bacteria</taxon>
        <taxon>Bacillati</taxon>
        <taxon>Actinomycetota</taxon>
        <taxon>Actinomycetes</taxon>
        <taxon>Propionibacteriales</taxon>
        <taxon>Nocardioidaceae</taxon>
        <taxon>Nocardioides</taxon>
    </lineage>
</organism>
<dbReference type="KEGG" id="nps:KRR39_04455"/>
<dbReference type="RefSeq" id="WP_216940921.1">
    <property type="nucleotide sequence ID" value="NZ_CP077062.1"/>
</dbReference>
<dbReference type="NCBIfam" id="TIGR02273">
    <property type="entry name" value="16S_RimM"/>
    <property type="match status" value="1"/>
</dbReference>
<keyword evidence="1" id="KW-0963">Cytoplasm</keyword>
<dbReference type="GO" id="GO:0005737">
    <property type="term" value="C:cytoplasm"/>
    <property type="evidence" value="ECO:0007669"/>
    <property type="project" value="UniProtKB-SubCell"/>
</dbReference>
<keyword evidence="1" id="KW-0143">Chaperone</keyword>
<dbReference type="HAMAP" id="MF_00014">
    <property type="entry name" value="Ribosome_mat_RimM"/>
    <property type="match status" value="1"/>
</dbReference>
<dbReference type="GO" id="GO:0043022">
    <property type="term" value="F:ribosome binding"/>
    <property type="evidence" value="ECO:0007669"/>
    <property type="project" value="InterPro"/>
</dbReference>
<gene>
    <name evidence="1 5" type="primary">rimM</name>
    <name evidence="5" type="ORF">KRR39_04455</name>
</gene>
<dbReference type="GO" id="GO:0042274">
    <property type="term" value="P:ribosomal small subunit biogenesis"/>
    <property type="evidence" value="ECO:0007669"/>
    <property type="project" value="UniProtKB-UniRule"/>
</dbReference>
<comment type="subcellular location">
    <subcellularLocation>
        <location evidence="1">Cytoplasm</location>
    </subcellularLocation>
</comment>
<dbReference type="PANTHER" id="PTHR33692:SF1">
    <property type="entry name" value="RIBOSOME MATURATION FACTOR RIMM"/>
    <property type="match status" value="1"/>
</dbReference>
<dbReference type="InterPro" id="IPR056792">
    <property type="entry name" value="PRC_RimM"/>
</dbReference>
<keyword evidence="1" id="KW-0698">rRNA processing</keyword>
<dbReference type="GO" id="GO:0005840">
    <property type="term" value="C:ribosome"/>
    <property type="evidence" value="ECO:0007669"/>
    <property type="project" value="InterPro"/>
</dbReference>
<evidence type="ECO:0000256" key="2">
    <source>
        <dbReference type="SAM" id="MobiDB-lite"/>
    </source>
</evidence>
<dbReference type="InterPro" id="IPR011961">
    <property type="entry name" value="RimM"/>
</dbReference>
<evidence type="ECO:0000259" key="4">
    <source>
        <dbReference type="Pfam" id="PF24986"/>
    </source>
</evidence>
<feature type="compositionally biased region" description="Basic and acidic residues" evidence="2">
    <location>
        <begin position="21"/>
        <end position="39"/>
    </location>
</feature>
<accession>A0A975T119</accession>
<comment type="similarity">
    <text evidence="1">Belongs to the RimM family.</text>
</comment>
<comment type="subunit">
    <text evidence="1">Binds ribosomal protein uS19.</text>
</comment>
<reference evidence="5" key="1">
    <citation type="submission" date="2021-06" db="EMBL/GenBank/DDBJ databases">
        <title>Complete genome sequence of Nocardioides sp. G188.</title>
        <authorList>
            <person name="Im W.-T."/>
        </authorList>
    </citation>
    <scope>NUCLEOTIDE SEQUENCE</scope>
    <source>
        <strain evidence="5">G188</strain>
    </source>
</reference>
<protein>
    <recommendedName>
        <fullName evidence="1">Ribosome maturation factor RimM</fullName>
    </recommendedName>
</protein>
<dbReference type="EMBL" id="CP077062">
    <property type="protein sequence ID" value="QWZ09075.1"/>
    <property type="molecule type" value="Genomic_DNA"/>
</dbReference>
<dbReference type="PANTHER" id="PTHR33692">
    <property type="entry name" value="RIBOSOME MATURATION FACTOR RIMM"/>
    <property type="match status" value="1"/>
</dbReference>
<evidence type="ECO:0000313" key="5">
    <source>
        <dbReference type="EMBL" id="QWZ09075.1"/>
    </source>
</evidence>
<dbReference type="InterPro" id="IPR002676">
    <property type="entry name" value="RimM_N"/>
</dbReference>
<evidence type="ECO:0000256" key="1">
    <source>
        <dbReference type="HAMAP-Rule" id="MF_00014"/>
    </source>
</evidence>
<dbReference type="AlphaFoldDB" id="A0A975T119"/>
<feature type="region of interest" description="Disordered" evidence="2">
    <location>
        <begin position="1"/>
        <end position="60"/>
    </location>
</feature>
<dbReference type="Proteomes" id="UP000683575">
    <property type="component" value="Chromosome"/>
</dbReference>
<comment type="function">
    <text evidence="1">An accessory protein needed during the final step in the assembly of 30S ribosomal subunit, possibly for assembly of the head region. Essential for efficient processing of 16S rRNA. May be needed both before and after RbfA during the maturation of 16S rRNA. It has affinity for free ribosomal 30S subunits but not for 70S ribosomes.</text>
</comment>
<keyword evidence="1" id="KW-0690">Ribosome biogenesis</keyword>
<dbReference type="GO" id="GO:0006364">
    <property type="term" value="P:rRNA processing"/>
    <property type="evidence" value="ECO:0007669"/>
    <property type="project" value="UniProtKB-UniRule"/>
</dbReference>
<keyword evidence="6" id="KW-1185">Reference proteome</keyword>
<feature type="domain" description="RimM N-terminal" evidence="3">
    <location>
        <begin position="11"/>
        <end position="99"/>
    </location>
</feature>
<sequence length="190" mass="20413">MSSSPAGHEVVVGRIGKAHGIKGEVSVEPRSDEPERRFADGAVLGTRTPRGTEPHSTHRPTTLTVRRTRWHLSRLLVTFVGVDDRTAAEALRGLSLVVDLDPADVPEDPEEFYDHQLIGLAVSTTEGVEVGEVSDVIHGASQDLLAVRTSDGREVLVPFVSQLVPVVDVPGGRLQVADRPGLITPLPDED</sequence>
<evidence type="ECO:0000313" key="6">
    <source>
        <dbReference type="Proteomes" id="UP000683575"/>
    </source>
</evidence>
<feature type="domain" description="Ribosome maturation factor RimM PRC barrel" evidence="4">
    <location>
        <begin position="115"/>
        <end position="182"/>
    </location>
</feature>
<evidence type="ECO:0000259" key="3">
    <source>
        <dbReference type="Pfam" id="PF01782"/>
    </source>
</evidence>
<proteinExistence type="inferred from homology"/>
<dbReference type="Pfam" id="PF24986">
    <property type="entry name" value="PRC_RimM"/>
    <property type="match status" value="1"/>
</dbReference>
<dbReference type="Pfam" id="PF01782">
    <property type="entry name" value="RimM"/>
    <property type="match status" value="1"/>
</dbReference>